<protein>
    <submittedName>
        <fullName evidence="12">YegS/Rv2252/BmrU family lipid kinase</fullName>
    </submittedName>
</protein>
<evidence type="ECO:0000259" key="11">
    <source>
        <dbReference type="PROSITE" id="PS50146"/>
    </source>
</evidence>
<keyword evidence="6 12" id="KW-0418">Kinase</keyword>
<accession>A0ABV9DNJ1</accession>
<dbReference type="Proteomes" id="UP001595989">
    <property type="component" value="Unassembled WGS sequence"/>
</dbReference>
<keyword evidence="8" id="KW-0443">Lipid metabolism</keyword>
<evidence type="ECO:0000256" key="3">
    <source>
        <dbReference type="ARBA" id="ARBA00022516"/>
    </source>
</evidence>
<evidence type="ECO:0000313" key="12">
    <source>
        <dbReference type="EMBL" id="MFC4559914.1"/>
    </source>
</evidence>
<dbReference type="GO" id="GO:0016301">
    <property type="term" value="F:kinase activity"/>
    <property type="evidence" value="ECO:0007669"/>
    <property type="project" value="UniProtKB-KW"/>
</dbReference>
<dbReference type="Pfam" id="PF19279">
    <property type="entry name" value="YegS_C"/>
    <property type="match status" value="1"/>
</dbReference>
<evidence type="ECO:0000256" key="10">
    <source>
        <dbReference type="ARBA" id="ARBA00023264"/>
    </source>
</evidence>
<dbReference type="InterPro" id="IPR017438">
    <property type="entry name" value="ATP-NAD_kinase_N"/>
</dbReference>
<dbReference type="InterPro" id="IPR001206">
    <property type="entry name" value="Diacylglycerol_kinase_cat_dom"/>
</dbReference>
<dbReference type="Gene3D" id="2.60.200.40">
    <property type="match status" value="1"/>
</dbReference>
<reference evidence="13" key="1">
    <citation type="journal article" date="2019" name="Int. J. Syst. Evol. Microbiol.">
        <title>The Global Catalogue of Microorganisms (GCM) 10K type strain sequencing project: providing services to taxonomists for standard genome sequencing and annotation.</title>
        <authorList>
            <consortium name="The Broad Institute Genomics Platform"/>
            <consortium name="The Broad Institute Genome Sequencing Center for Infectious Disease"/>
            <person name="Wu L."/>
            <person name="Ma J."/>
        </authorList>
    </citation>
    <scope>NUCLEOTIDE SEQUENCE [LARGE SCALE GENOMIC DNA]</scope>
    <source>
        <strain evidence="13">CGMCC 4.7426</strain>
    </source>
</reference>
<gene>
    <name evidence="12" type="ORF">ACFO3D_17265</name>
</gene>
<dbReference type="Pfam" id="PF00781">
    <property type="entry name" value="DAGK_cat"/>
    <property type="match status" value="1"/>
</dbReference>
<evidence type="ECO:0000256" key="4">
    <source>
        <dbReference type="ARBA" id="ARBA00022679"/>
    </source>
</evidence>
<keyword evidence="13" id="KW-1185">Reference proteome</keyword>
<dbReference type="EMBL" id="JBHSFU010000014">
    <property type="protein sequence ID" value="MFC4559914.1"/>
    <property type="molecule type" value="Genomic_DNA"/>
</dbReference>
<keyword evidence="9" id="KW-0594">Phospholipid biosynthesis</keyword>
<evidence type="ECO:0000256" key="9">
    <source>
        <dbReference type="ARBA" id="ARBA00023209"/>
    </source>
</evidence>
<name>A0ABV9DNJ1_9BACI</name>
<dbReference type="NCBIfam" id="TIGR00147">
    <property type="entry name" value="YegS/Rv2252/BmrU family lipid kinase"/>
    <property type="match status" value="1"/>
</dbReference>
<keyword evidence="4" id="KW-0808">Transferase</keyword>
<comment type="caution">
    <text evidence="12">The sequence shown here is derived from an EMBL/GenBank/DDBJ whole genome shotgun (WGS) entry which is preliminary data.</text>
</comment>
<evidence type="ECO:0000256" key="5">
    <source>
        <dbReference type="ARBA" id="ARBA00022741"/>
    </source>
</evidence>
<sequence length="299" mass="33321">MKYETGLFIYNGTAGSEDMEEKLSLTLPVISKAVKSLTVLQTETLQEARDAFRHFSDKVEIMIILGGDGTLHECINSIAPLKKRPVIAILPGGTCNDFSRMLNMPQELYQAAKTIVSGEVVNVDLGVATDRYFLNFWGIGLVAETSQKNDREQKKHLGVLSYFMNTLKSLNQTAPFSYKITADGKEYQDEGVLVLVLNGKFIGTRQIPIQTISAYDGKLDILVVKHSMLASFRELLTMNIANNDTNQLNELTHFRASTVKIETESKKEIDMDGEIDGFTPAEISVLPGHIQMIRNPVWT</sequence>
<feature type="domain" description="DAGKc" evidence="11">
    <location>
        <begin position="1"/>
        <end position="132"/>
    </location>
</feature>
<evidence type="ECO:0000256" key="7">
    <source>
        <dbReference type="ARBA" id="ARBA00022840"/>
    </source>
</evidence>
<dbReference type="Gene3D" id="3.40.50.10330">
    <property type="entry name" value="Probable inorganic polyphosphate/atp-NAD kinase, domain 1"/>
    <property type="match status" value="1"/>
</dbReference>
<dbReference type="SMART" id="SM00046">
    <property type="entry name" value="DAGKc"/>
    <property type="match status" value="1"/>
</dbReference>
<keyword evidence="10" id="KW-1208">Phospholipid metabolism</keyword>
<dbReference type="InterPro" id="IPR005218">
    <property type="entry name" value="Diacylglycerol/lipid_kinase"/>
</dbReference>
<keyword evidence="7" id="KW-0067">ATP-binding</keyword>
<evidence type="ECO:0000256" key="6">
    <source>
        <dbReference type="ARBA" id="ARBA00022777"/>
    </source>
</evidence>
<keyword evidence="5" id="KW-0547">Nucleotide-binding</keyword>
<dbReference type="RefSeq" id="WP_390299033.1">
    <property type="nucleotide sequence ID" value="NZ_JBHSFU010000014.1"/>
</dbReference>
<comment type="similarity">
    <text evidence="2">Belongs to the diacylglycerol/lipid kinase family.</text>
</comment>
<dbReference type="InterPro" id="IPR016064">
    <property type="entry name" value="NAD/diacylglycerol_kinase_sf"/>
</dbReference>
<evidence type="ECO:0000313" key="13">
    <source>
        <dbReference type="Proteomes" id="UP001595989"/>
    </source>
</evidence>
<dbReference type="InterPro" id="IPR045540">
    <property type="entry name" value="YegS/DAGK_C"/>
</dbReference>
<keyword evidence="3" id="KW-0444">Lipid biosynthesis</keyword>
<evidence type="ECO:0000256" key="8">
    <source>
        <dbReference type="ARBA" id="ARBA00023098"/>
    </source>
</evidence>
<dbReference type="PROSITE" id="PS50146">
    <property type="entry name" value="DAGK"/>
    <property type="match status" value="1"/>
</dbReference>
<comment type="cofactor">
    <cofactor evidence="1">
        <name>Mg(2+)</name>
        <dbReference type="ChEBI" id="CHEBI:18420"/>
    </cofactor>
</comment>
<dbReference type="PANTHER" id="PTHR12358:SF107">
    <property type="entry name" value="LIPID KINASE BMRU-RELATED"/>
    <property type="match status" value="1"/>
</dbReference>
<organism evidence="12 13">
    <name type="scientific">Virgibacillus kekensis</name>
    <dbReference type="NCBI Taxonomy" id="202261"/>
    <lineage>
        <taxon>Bacteria</taxon>
        <taxon>Bacillati</taxon>
        <taxon>Bacillota</taxon>
        <taxon>Bacilli</taxon>
        <taxon>Bacillales</taxon>
        <taxon>Bacillaceae</taxon>
        <taxon>Virgibacillus</taxon>
    </lineage>
</organism>
<dbReference type="PANTHER" id="PTHR12358">
    <property type="entry name" value="SPHINGOSINE KINASE"/>
    <property type="match status" value="1"/>
</dbReference>
<proteinExistence type="inferred from homology"/>
<evidence type="ECO:0000256" key="2">
    <source>
        <dbReference type="ARBA" id="ARBA00005983"/>
    </source>
</evidence>
<evidence type="ECO:0000256" key="1">
    <source>
        <dbReference type="ARBA" id="ARBA00001946"/>
    </source>
</evidence>
<dbReference type="SUPFAM" id="SSF111331">
    <property type="entry name" value="NAD kinase/diacylglycerol kinase-like"/>
    <property type="match status" value="1"/>
</dbReference>
<dbReference type="InterPro" id="IPR050187">
    <property type="entry name" value="Lipid_Phosphate_FormReg"/>
</dbReference>